<keyword evidence="2" id="KW-1185">Reference proteome</keyword>
<dbReference type="RefSeq" id="WP_345028795.1">
    <property type="nucleotide sequence ID" value="NZ_BAABEY010000021.1"/>
</dbReference>
<reference evidence="2" key="1">
    <citation type="journal article" date="2019" name="Int. J. Syst. Evol. Microbiol.">
        <title>The Global Catalogue of Microorganisms (GCM) 10K type strain sequencing project: providing services to taxonomists for standard genome sequencing and annotation.</title>
        <authorList>
            <consortium name="The Broad Institute Genomics Platform"/>
            <consortium name="The Broad Institute Genome Sequencing Center for Infectious Disease"/>
            <person name="Wu L."/>
            <person name="Ma J."/>
        </authorList>
    </citation>
    <scope>NUCLEOTIDE SEQUENCE [LARGE SCALE GENOMIC DNA]</scope>
    <source>
        <strain evidence="2">JCM 31920</strain>
    </source>
</reference>
<gene>
    <name evidence="1" type="ORF">GCM10023091_21770</name>
</gene>
<protein>
    <submittedName>
        <fullName evidence="1">Uncharacterized protein</fullName>
    </submittedName>
</protein>
<sequence length="146" mass="16734">MKENIAPKWMEVRYPGPVRRVTIRWNGKKWTVEGQVVVNDMTLPAPSQLPDGENSRGFWIEAYDNDGNIYYRQVITNPFLGMEQFSEKGYMYRLDHPPHDLTLEILIPGVAEISQLHVVDNTAGKNTHEHHATAHTGRTVLKLGRK</sequence>
<proteinExistence type="predicted"/>
<dbReference type="Proteomes" id="UP001501508">
    <property type="component" value="Unassembled WGS sequence"/>
</dbReference>
<evidence type="ECO:0000313" key="1">
    <source>
        <dbReference type="EMBL" id="GAA4439501.1"/>
    </source>
</evidence>
<name>A0ABP8M0K4_9BACT</name>
<comment type="caution">
    <text evidence="1">The sequence shown here is derived from an EMBL/GenBank/DDBJ whole genome shotgun (WGS) entry which is preliminary data.</text>
</comment>
<organism evidence="1 2">
    <name type="scientific">Ravibacter arvi</name>
    <dbReference type="NCBI Taxonomy" id="2051041"/>
    <lineage>
        <taxon>Bacteria</taxon>
        <taxon>Pseudomonadati</taxon>
        <taxon>Bacteroidota</taxon>
        <taxon>Cytophagia</taxon>
        <taxon>Cytophagales</taxon>
        <taxon>Spirosomataceae</taxon>
        <taxon>Ravibacter</taxon>
    </lineage>
</organism>
<evidence type="ECO:0000313" key="2">
    <source>
        <dbReference type="Proteomes" id="UP001501508"/>
    </source>
</evidence>
<dbReference type="EMBL" id="BAABEY010000021">
    <property type="protein sequence ID" value="GAA4439501.1"/>
    <property type="molecule type" value="Genomic_DNA"/>
</dbReference>
<accession>A0ABP8M0K4</accession>